<comment type="caution">
    <text evidence="1">The sequence shown here is derived from an EMBL/GenBank/DDBJ whole genome shotgun (WGS) entry which is preliminary data.</text>
</comment>
<sequence>MGSGIKGTLSRFTDSTRLGGAVSSLEGRDGIQRDLDRLESWAGEPHGVNKVKCKALHLGHGNPRHTNSLGREVIGNRSVEKDLGVMVEEKLREELAACDCSPVSQLCPGLHLKDHQRLEHFPYRHRLRKL</sequence>
<accession>A0A8K1GAJ1</accession>
<proteinExistence type="predicted"/>
<protein>
    <submittedName>
        <fullName evidence="1">Uncharacterized protein</fullName>
    </submittedName>
</protein>
<evidence type="ECO:0000313" key="1">
    <source>
        <dbReference type="EMBL" id="TRZ14516.1"/>
    </source>
</evidence>
<organism evidence="1 2">
    <name type="scientific">Zosterops borbonicus</name>
    <dbReference type="NCBI Taxonomy" id="364589"/>
    <lineage>
        <taxon>Eukaryota</taxon>
        <taxon>Metazoa</taxon>
        <taxon>Chordata</taxon>
        <taxon>Craniata</taxon>
        <taxon>Vertebrata</taxon>
        <taxon>Euteleostomi</taxon>
        <taxon>Archelosauria</taxon>
        <taxon>Archosauria</taxon>
        <taxon>Dinosauria</taxon>
        <taxon>Saurischia</taxon>
        <taxon>Theropoda</taxon>
        <taxon>Coelurosauria</taxon>
        <taxon>Aves</taxon>
        <taxon>Neognathae</taxon>
        <taxon>Neoaves</taxon>
        <taxon>Telluraves</taxon>
        <taxon>Australaves</taxon>
        <taxon>Passeriformes</taxon>
        <taxon>Sylvioidea</taxon>
        <taxon>Zosteropidae</taxon>
        <taxon>Zosterops</taxon>
    </lineage>
</organism>
<dbReference type="EMBL" id="SWJQ01000432">
    <property type="protein sequence ID" value="TRZ14516.1"/>
    <property type="molecule type" value="Genomic_DNA"/>
</dbReference>
<reference evidence="1" key="1">
    <citation type="submission" date="2019-04" db="EMBL/GenBank/DDBJ databases">
        <title>Genome assembly of Zosterops borbonicus 15179.</title>
        <authorList>
            <person name="Leroy T."/>
            <person name="Anselmetti Y."/>
            <person name="Tilak M.-K."/>
            <person name="Nabholz B."/>
        </authorList>
    </citation>
    <scope>NUCLEOTIDE SEQUENCE</scope>
    <source>
        <strain evidence="1">HGM_15179</strain>
        <tissue evidence="1">Muscle</tissue>
    </source>
</reference>
<dbReference type="AlphaFoldDB" id="A0A8K1GAJ1"/>
<name>A0A8K1GAJ1_9PASS</name>
<gene>
    <name evidence="1" type="ORF">HGM15179_012591</name>
</gene>
<evidence type="ECO:0000313" key="2">
    <source>
        <dbReference type="Proteomes" id="UP000796761"/>
    </source>
</evidence>
<keyword evidence="2" id="KW-1185">Reference proteome</keyword>
<dbReference type="Proteomes" id="UP000796761">
    <property type="component" value="Unassembled WGS sequence"/>
</dbReference>
<dbReference type="OrthoDB" id="9170669at2759"/>